<name>H3AXI6_LATCH</name>
<protein>
    <recommendedName>
        <fullName evidence="4">tRNA wybutosine-synthesizing protein 3 homolog</fullName>
        <ecNumber evidence="3">2.1.1.282</ecNumber>
    </recommendedName>
    <alternativeName>
        <fullName evidence="10">tRNA(Phe) 7-((3-amino-3-carboxypropyl)-4-demethylwyosine(37)-N(4))-methyltransferase</fullName>
    </alternativeName>
</protein>
<gene>
    <name evidence="14" type="primary">TYW3</name>
</gene>
<dbReference type="UniPathway" id="UPA00375"/>
<evidence type="ECO:0000256" key="1">
    <source>
        <dbReference type="ARBA" id="ARBA00004797"/>
    </source>
</evidence>
<dbReference type="HOGENOM" id="CLU_047426_1_1_1"/>
<evidence type="ECO:0000256" key="2">
    <source>
        <dbReference type="ARBA" id="ARBA00008569"/>
    </source>
</evidence>
<dbReference type="EMBL" id="AFYH01140070">
    <property type="status" value="NOT_ANNOTATED_CDS"/>
    <property type="molecule type" value="Genomic_DNA"/>
</dbReference>
<keyword evidence="7" id="KW-0949">S-adenosyl-L-methionine</keyword>
<evidence type="ECO:0000256" key="4">
    <source>
        <dbReference type="ARBA" id="ARBA00016536"/>
    </source>
</evidence>
<dbReference type="PANTHER" id="PTHR48418">
    <property type="entry name" value="TRNA WYBUTOSINE-SYNTHESIZING PROTEIN 3"/>
    <property type="match status" value="1"/>
</dbReference>
<feature type="region of interest" description="Disordered" evidence="12">
    <location>
        <begin position="221"/>
        <end position="243"/>
    </location>
</feature>
<feature type="compositionally biased region" description="Basic residues" evidence="12">
    <location>
        <begin position="221"/>
        <end position="230"/>
    </location>
</feature>
<comment type="function">
    <text evidence="9">Probable S-adenosyl-L-methionine-dependent methyltransferase that acts as a component of the wybutosine biosynthesis pathway. Wybutosine is a hyper modified guanosine with a tricyclic base found at the 3'-position adjacent to the anticodon of eukaryotic phenylalanine tRNA.</text>
</comment>
<keyword evidence="6" id="KW-0808">Transferase</keyword>
<dbReference type="EC" id="2.1.1.282" evidence="3"/>
<dbReference type="InParanoid" id="H3AXI6"/>
<comment type="similarity">
    <text evidence="2">Belongs to the TYW3 family.</text>
</comment>
<evidence type="ECO:0000259" key="13">
    <source>
        <dbReference type="Pfam" id="PF02676"/>
    </source>
</evidence>
<evidence type="ECO:0000256" key="5">
    <source>
        <dbReference type="ARBA" id="ARBA00022603"/>
    </source>
</evidence>
<comment type="catalytic activity">
    <reaction evidence="11">
        <text>4-demethyl-7-[(3S)-3-amino-3-carboxypropyl]wyosine(37) in tRNA(Phe) + S-adenosyl-L-methionine = 7-[(3S)-3-amino-3-carboxypropyl]wyosine(37) in tRNA(Phe) + S-adenosyl-L-homocysteine + H(+)</text>
        <dbReference type="Rhea" id="RHEA:36635"/>
        <dbReference type="Rhea" id="RHEA-COMP:10378"/>
        <dbReference type="Rhea" id="RHEA-COMP:10379"/>
        <dbReference type="ChEBI" id="CHEBI:15378"/>
        <dbReference type="ChEBI" id="CHEBI:57856"/>
        <dbReference type="ChEBI" id="CHEBI:59789"/>
        <dbReference type="ChEBI" id="CHEBI:73543"/>
        <dbReference type="ChEBI" id="CHEBI:73550"/>
        <dbReference type="EC" id="2.1.1.282"/>
    </reaction>
</comment>
<reference evidence="14" key="3">
    <citation type="submission" date="2025-09" db="UniProtKB">
        <authorList>
            <consortium name="Ensembl"/>
        </authorList>
    </citation>
    <scope>IDENTIFICATION</scope>
</reference>
<evidence type="ECO:0000313" key="15">
    <source>
        <dbReference type="Proteomes" id="UP000008672"/>
    </source>
</evidence>
<dbReference type="GO" id="GO:0032259">
    <property type="term" value="P:methylation"/>
    <property type="evidence" value="ECO:0007669"/>
    <property type="project" value="UniProtKB-KW"/>
</dbReference>
<sequence>MDPIHSFKQWKEQCLNKLDVSKKGSVDEAIVNVVGFINESDNFFTTSSCSGRIILIDGSDCAEVQKKTCSWLFVSHKKCQTDDVVRGLQKPHGDAVLKFEPFVLHVQCRQLEDARLLHSVAINSGFRNSGISVGKKGKIIMAVRSTHSLEVPLSHEGKLLVTKEYIDYLVHVSNLKMEENQRRIERFYSCLQSTMSAEHSVISSCRGNSKVNSMYTYRRKKKEKQSFKGKSRGEDEEPLEKDDTESALSIFFFFDSF</sequence>
<dbReference type="InterPro" id="IPR003827">
    <property type="entry name" value="tRNA_yW-synthesising"/>
</dbReference>
<dbReference type="GO" id="GO:0008033">
    <property type="term" value="P:tRNA processing"/>
    <property type="evidence" value="ECO:0007669"/>
    <property type="project" value="UniProtKB-KW"/>
</dbReference>
<dbReference type="STRING" id="7897.ENSLACP00000014357"/>
<proteinExistence type="inferred from homology"/>
<dbReference type="AlphaFoldDB" id="H3AXI6"/>
<evidence type="ECO:0000256" key="12">
    <source>
        <dbReference type="SAM" id="MobiDB-lite"/>
    </source>
</evidence>
<evidence type="ECO:0000256" key="10">
    <source>
        <dbReference type="ARBA" id="ARBA00030554"/>
    </source>
</evidence>
<evidence type="ECO:0000256" key="11">
    <source>
        <dbReference type="ARBA" id="ARBA00049202"/>
    </source>
</evidence>
<dbReference type="Pfam" id="PF02676">
    <property type="entry name" value="TYW3"/>
    <property type="match status" value="1"/>
</dbReference>
<dbReference type="InterPro" id="IPR036602">
    <property type="entry name" value="tRNA_yW-synthesising-like_sf"/>
</dbReference>
<dbReference type="Gene3D" id="3.30.1960.10">
    <property type="entry name" value="tRNA wybutosine-synthesizing-like"/>
    <property type="match status" value="1"/>
</dbReference>
<evidence type="ECO:0000256" key="6">
    <source>
        <dbReference type="ARBA" id="ARBA00022679"/>
    </source>
</evidence>
<dbReference type="FunCoup" id="H3AXI6">
    <property type="interactions" value="803"/>
</dbReference>
<dbReference type="GeneTree" id="ENSGT00940000153304"/>
<reference evidence="15" key="1">
    <citation type="submission" date="2011-08" db="EMBL/GenBank/DDBJ databases">
        <title>The draft genome of Latimeria chalumnae.</title>
        <authorList>
            <person name="Di Palma F."/>
            <person name="Alfoldi J."/>
            <person name="Johnson J."/>
            <person name="Berlin A."/>
            <person name="Gnerre S."/>
            <person name="Jaffe D."/>
            <person name="MacCallum I."/>
            <person name="Young S."/>
            <person name="Walker B.J."/>
            <person name="Lander E."/>
            <person name="Lindblad-Toh K."/>
        </authorList>
    </citation>
    <scope>NUCLEOTIDE SEQUENCE [LARGE SCALE GENOMIC DNA]</scope>
    <source>
        <strain evidence="15">Wild caught</strain>
    </source>
</reference>
<dbReference type="Bgee" id="ENSLACG00000012636">
    <property type="expression patterns" value="Expressed in mesonephros and 6 other cell types or tissues"/>
</dbReference>
<dbReference type="PANTHER" id="PTHR48418:SF1">
    <property type="entry name" value="TRNA WYBUTOSINE-SYNTHESIZING PROTEIN 3"/>
    <property type="match status" value="1"/>
</dbReference>
<dbReference type="eggNOG" id="KOG1228">
    <property type="taxonomic scope" value="Eukaryota"/>
</dbReference>
<dbReference type="SUPFAM" id="SSF111278">
    <property type="entry name" value="SSo0622-like"/>
    <property type="match status" value="1"/>
</dbReference>
<keyword evidence="5" id="KW-0489">Methyltransferase</keyword>
<evidence type="ECO:0000256" key="7">
    <source>
        <dbReference type="ARBA" id="ARBA00022691"/>
    </source>
</evidence>
<evidence type="ECO:0000256" key="3">
    <source>
        <dbReference type="ARBA" id="ARBA00012750"/>
    </source>
</evidence>
<feature type="compositionally biased region" description="Acidic residues" evidence="12">
    <location>
        <begin position="234"/>
        <end position="243"/>
    </location>
</feature>
<keyword evidence="8" id="KW-0819">tRNA processing</keyword>
<comment type="pathway">
    <text evidence="1">tRNA modification; wybutosine-tRNA(Phe) biosynthesis.</text>
</comment>
<keyword evidence="15" id="KW-1185">Reference proteome</keyword>
<evidence type="ECO:0000313" key="14">
    <source>
        <dbReference type="Ensembl" id="ENSLACP00000014357.1"/>
    </source>
</evidence>
<dbReference type="Ensembl" id="ENSLACT00000014457.1">
    <property type="protein sequence ID" value="ENSLACP00000014357.1"/>
    <property type="gene ID" value="ENSLACG00000012636.1"/>
</dbReference>
<dbReference type="OMA" id="TWLYVSH"/>
<dbReference type="FunFam" id="3.30.1960.10:FF:000001">
    <property type="entry name" value="tRNA wybutosine-synthesizing protein 3 homolog"/>
    <property type="match status" value="1"/>
</dbReference>
<organism evidence="14 15">
    <name type="scientific">Latimeria chalumnae</name>
    <name type="common">Coelacanth</name>
    <dbReference type="NCBI Taxonomy" id="7897"/>
    <lineage>
        <taxon>Eukaryota</taxon>
        <taxon>Metazoa</taxon>
        <taxon>Chordata</taxon>
        <taxon>Craniata</taxon>
        <taxon>Vertebrata</taxon>
        <taxon>Euteleostomi</taxon>
        <taxon>Coelacanthiformes</taxon>
        <taxon>Coelacanthidae</taxon>
        <taxon>Latimeria</taxon>
    </lineage>
</organism>
<evidence type="ECO:0000256" key="9">
    <source>
        <dbReference type="ARBA" id="ARBA00025378"/>
    </source>
</evidence>
<reference evidence="14" key="2">
    <citation type="submission" date="2025-08" db="UniProtKB">
        <authorList>
            <consortium name="Ensembl"/>
        </authorList>
    </citation>
    <scope>IDENTIFICATION</scope>
</reference>
<evidence type="ECO:0000256" key="8">
    <source>
        <dbReference type="ARBA" id="ARBA00022694"/>
    </source>
</evidence>
<feature type="domain" description="tRNA wybutosine-synthesizing protein" evidence="13">
    <location>
        <begin position="9"/>
        <end position="192"/>
    </location>
</feature>
<accession>H3AXI6</accession>
<dbReference type="Proteomes" id="UP000008672">
    <property type="component" value="Unassembled WGS sequence"/>
</dbReference>
<dbReference type="GO" id="GO:0008168">
    <property type="term" value="F:methyltransferase activity"/>
    <property type="evidence" value="ECO:0007669"/>
    <property type="project" value="UniProtKB-KW"/>
</dbReference>